<dbReference type="SUPFAM" id="SSF46894">
    <property type="entry name" value="C-terminal effector domain of the bipartite response regulators"/>
    <property type="match status" value="1"/>
</dbReference>
<evidence type="ECO:0000256" key="3">
    <source>
        <dbReference type="ARBA" id="ARBA00023125"/>
    </source>
</evidence>
<dbReference type="Proteomes" id="UP000295606">
    <property type="component" value="Unassembled WGS sequence"/>
</dbReference>
<dbReference type="PRINTS" id="PR00038">
    <property type="entry name" value="HTHLUXR"/>
</dbReference>
<dbReference type="GO" id="GO:0006355">
    <property type="term" value="P:regulation of DNA-templated transcription"/>
    <property type="evidence" value="ECO:0007669"/>
    <property type="project" value="InterPro"/>
</dbReference>
<dbReference type="GO" id="GO:0000160">
    <property type="term" value="P:phosphorelay signal transduction system"/>
    <property type="evidence" value="ECO:0007669"/>
    <property type="project" value="InterPro"/>
</dbReference>
<dbReference type="Gene3D" id="3.40.50.2300">
    <property type="match status" value="1"/>
</dbReference>
<dbReference type="Pfam" id="PF00072">
    <property type="entry name" value="Response_reg"/>
    <property type="match status" value="1"/>
</dbReference>
<evidence type="ECO:0000256" key="1">
    <source>
        <dbReference type="ARBA" id="ARBA00022553"/>
    </source>
</evidence>
<dbReference type="RefSeq" id="WP_133182250.1">
    <property type="nucleotide sequence ID" value="NZ_SMOD01000006.1"/>
</dbReference>
<organism evidence="8 9">
    <name type="scientific">Paraburkholderia guartelaensis</name>
    <dbReference type="NCBI Taxonomy" id="2546446"/>
    <lineage>
        <taxon>Bacteria</taxon>
        <taxon>Pseudomonadati</taxon>
        <taxon>Pseudomonadota</taxon>
        <taxon>Betaproteobacteria</taxon>
        <taxon>Burkholderiales</taxon>
        <taxon>Burkholderiaceae</taxon>
        <taxon>Paraburkholderia</taxon>
    </lineage>
</organism>
<evidence type="ECO:0000256" key="5">
    <source>
        <dbReference type="PROSITE-ProRule" id="PRU00169"/>
    </source>
</evidence>
<dbReference type="GO" id="GO:0003677">
    <property type="term" value="F:DNA binding"/>
    <property type="evidence" value="ECO:0007669"/>
    <property type="project" value="UniProtKB-KW"/>
</dbReference>
<keyword evidence="4" id="KW-0804">Transcription</keyword>
<dbReference type="InterPro" id="IPR039420">
    <property type="entry name" value="WalR-like"/>
</dbReference>
<keyword evidence="3" id="KW-0238">DNA-binding</keyword>
<sequence>MTIRILLIDDHTLFRSGVSALLQRQPDLEVVGEASDGVEGVKRAKQHLPDVILLDLNMPGLSGLETLQLLVEDLPDTAVVMLTVSEEADELTAAMREGARGFLLKSIDADALVAAIRKAASGQPVITEHMTAKLVEQMRKPAHSAGATATTGATGAARASAETLTARERDIVRELARGASNKEIARTLDLAESTVKIHVRNILRKLNLTSRVQVAIYAMGHDGMADVPGEPRGR</sequence>
<reference evidence="8 9" key="1">
    <citation type="submission" date="2019-03" db="EMBL/GenBank/DDBJ databases">
        <title>Paraburkholderia sp. isolated from native Mimosa gymnas in Guartela State Park, Brazil.</title>
        <authorList>
            <person name="Paulitsch F."/>
            <person name="Hungria M."/>
            <person name="Delamuta J.R.M."/>
            <person name="Ribeiro R.A."/>
            <person name="Dall'Agnol R."/>
            <person name="Silva J.S.B."/>
        </authorList>
    </citation>
    <scope>NUCLEOTIDE SEQUENCE [LARGE SCALE GENOMIC DNA]</scope>
    <source>
        <strain evidence="8 9">CNPSo 3008</strain>
    </source>
</reference>
<dbReference type="InterPro" id="IPR016032">
    <property type="entry name" value="Sig_transdc_resp-reg_C-effctor"/>
</dbReference>
<feature type="domain" description="HTH luxR-type" evidence="6">
    <location>
        <begin position="157"/>
        <end position="222"/>
    </location>
</feature>
<evidence type="ECO:0000256" key="2">
    <source>
        <dbReference type="ARBA" id="ARBA00023015"/>
    </source>
</evidence>
<accession>A0A4R5LHH3</accession>
<comment type="caution">
    <text evidence="8">The sequence shown here is derived from an EMBL/GenBank/DDBJ whole genome shotgun (WGS) entry which is preliminary data.</text>
</comment>
<dbReference type="Pfam" id="PF00196">
    <property type="entry name" value="GerE"/>
    <property type="match status" value="1"/>
</dbReference>
<dbReference type="SUPFAM" id="SSF52172">
    <property type="entry name" value="CheY-like"/>
    <property type="match status" value="1"/>
</dbReference>
<feature type="domain" description="Response regulatory" evidence="7">
    <location>
        <begin position="4"/>
        <end position="120"/>
    </location>
</feature>
<dbReference type="PANTHER" id="PTHR43214:SF41">
    <property type="entry name" value="NITRATE_NITRITE RESPONSE REGULATOR PROTEIN NARP"/>
    <property type="match status" value="1"/>
</dbReference>
<evidence type="ECO:0000313" key="9">
    <source>
        <dbReference type="Proteomes" id="UP000295606"/>
    </source>
</evidence>
<feature type="modified residue" description="4-aspartylphosphate" evidence="5">
    <location>
        <position position="55"/>
    </location>
</feature>
<dbReference type="InterPro" id="IPR011006">
    <property type="entry name" value="CheY-like_superfamily"/>
</dbReference>
<gene>
    <name evidence="8" type="ORF">E1N52_09575</name>
</gene>
<dbReference type="CDD" id="cd06170">
    <property type="entry name" value="LuxR_C_like"/>
    <property type="match status" value="1"/>
</dbReference>
<dbReference type="SMART" id="SM00421">
    <property type="entry name" value="HTH_LUXR"/>
    <property type="match status" value="1"/>
</dbReference>
<dbReference type="PROSITE" id="PS50043">
    <property type="entry name" value="HTH_LUXR_2"/>
    <property type="match status" value="1"/>
</dbReference>
<dbReference type="PANTHER" id="PTHR43214">
    <property type="entry name" value="TWO-COMPONENT RESPONSE REGULATOR"/>
    <property type="match status" value="1"/>
</dbReference>
<evidence type="ECO:0000259" key="7">
    <source>
        <dbReference type="PROSITE" id="PS50110"/>
    </source>
</evidence>
<dbReference type="EMBL" id="SMOD01000006">
    <property type="protein sequence ID" value="TDG08716.1"/>
    <property type="molecule type" value="Genomic_DNA"/>
</dbReference>
<evidence type="ECO:0000313" key="8">
    <source>
        <dbReference type="EMBL" id="TDG08716.1"/>
    </source>
</evidence>
<dbReference type="PROSITE" id="PS50110">
    <property type="entry name" value="RESPONSE_REGULATORY"/>
    <property type="match status" value="1"/>
</dbReference>
<dbReference type="CDD" id="cd17535">
    <property type="entry name" value="REC_NarL-like"/>
    <property type="match status" value="1"/>
</dbReference>
<dbReference type="OrthoDB" id="9816469at2"/>
<proteinExistence type="predicted"/>
<evidence type="ECO:0000259" key="6">
    <source>
        <dbReference type="PROSITE" id="PS50043"/>
    </source>
</evidence>
<keyword evidence="2" id="KW-0805">Transcription regulation</keyword>
<dbReference type="PROSITE" id="PS00622">
    <property type="entry name" value="HTH_LUXR_1"/>
    <property type="match status" value="1"/>
</dbReference>
<dbReference type="InterPro" id="IPR000792">
    <property type="entry name" value="Tscrpt_reg_LuxR_C"/>
</dbReference>
<dbReference type="AlphaFoldDB" id="A0A4R5LHH3"/>
<dbReference type="InterPro" id="IPR001789">
    <property type="entry name" value="Sig_transdc_resp-reg_receiver"/>
</dbReference>
<name>A0A4R5LHH3_9BURK</name>
<keyword evidence="1 5" id="KW-0597">Phosphoprotein</keyword>
<dbReference type="InterPro" id="IPR058245">
    <property type="entry name" value="NreC/VraR/RcsB-like_REC"/>
</dbReference>
<protein>
    <submittedName>
        <fullName evidence="8">Response regulator transcription factor</fullName>
    </submittedName>
</protein>
<dbReference type="SMART" id="SM00448">
    <property type="entry name" value="REC"/>
    <property type="match status" value="1"/>
</dbReference>
<evidence type="ECO:0000256" key="4">
    <source>
        <dbReference type="ARBA" id="ARBA00023163"/>
    </source>
</evidence>